<dbReference type="InterPro" id="IPR022385">
    <property type="entry name" value="Rhs_assc_core"/>
</dbReference>
<dbReference type="OrthoDB" id="5445630at2"/>
<sequence>MACSAAVPMYYYRNRYYSPATGRFISEDPAGWASGQTNAYAYVNGNPVQFSDPYGLHKGDQWYGYNDKNFRDWVHDEKQGMKRPGAMNFSKPMLDDMWDQWTAERCPAGKGGKSGKGGQSRD</sequence>
<dbReference type="EMBL" id="MCAS01000068">
    <property type="protein sequence ID" value="RKF30686.1"/>
    <property type="molecule type" value="Genomic_DNA"/>
</dbReference>
<comment type="caution">
    <text evidence="1">The sequence shown here is derived from an EMBL/GenBank/DDBJ whole genome shotgun (WGS) entry which is preliminary data.</text>
</comment>
<evidence type="ECO:0008006" key="3">
    <source>
        <dbReference type="Google" id="ProtNLM"/>
    </source>
</evidence>
<name>A0A420FCT0_9BURK</name>
<accession>A0A420FCT0</accession>
<evidence type="ECO:0000313" key="1">
    <source>
        <dbReference type="EMBL" id="RKF30686.1"/>
    </source>
</evidence>
<dbReference type="NCBIfam" id="TIGR03696">
    <property type="entry name" value="Rhs_assc_core"/>
    <property type="match status" value="1"/>
</dbReference>
<dbReference type="AlphaFoldDB" id="A0A420FCT0"/>
<protein>
    <recommendedName>
        <fullName evidence="3">RHS repeat-associated core domain-containing protein</fullName>
    </recommendedName>
</protein>
<dbReference type="Proteomes" id="UP000283709">
    <property type="component" value="Unassembled WGS sequence"/>
</dbReference>
<reference evidence="1 2" key="1">
    <citation type="submission" date="2016-07" db="EMBL/GenBank/DDBJ databases">
        <title>Genome analysis of Burkholderia fungorum ES3-20.</title>
        <authorList>
            <person name="Xu D."/>
            <person name="Yao R."/>
            <person name="Zheng S."/>
        </authorList>
    </citation>
    <scope>NUCLEOTIDE SEQUENCE [LARGE SCALE GENOMIC DNA]</scope>
    <source>
        <strain evidence="1 2">ES3-20</strain>
    </source>
</reference>
<proteinExistence type="predicted"/>
<evidence type="ECO:0000313" key="2">
    <source>
        <dbReference type="Proteomes" id="UP000283709"/>
    </source>
</evidence>
<dbReference type="Gene3D" id="2.180.10.10">
    <property type="entry name" value="RHS repeat-associated core"/>
    <property type="match status" value="1"/>
</dbReference>
<organism evidence="1 2">
    <name type="scientific">Paraburkholderia fungorum</name>
    <dbReference type="NCBI Taxonomy" id="134537"/>
    <lineage>
        <taxon>Bacteria</taxon>
        <taxon>Pseudomonadati</taxon>
        <taxon>Pseudomonadota</taxon>
        <taxon>Betaproteobacteria</taxon>
        <taxon>Burkholderiales</taxon>
        <taxon>Burkholderiaceae</taxon>
        <taxon>Paraburkholderia</taxon>
    </lineage>
</organism>
<gene>
    <name evidence="1" type="ORF">BCY88_13655</name>
</gene>